<evidence type="ECO:0000313" key="8">
    <source>
        <dbReference type="Proteomes" id="UP000509303"/>
    </source>
</evidence>
<keyword evidence="5" id="KW-0560">Oxidoreductase</keyword>
<evidence type="ECO:0000256" key="1">
    <source>
        <dbReference type="ARBA" id="ARBA00001974"/>
    </source>
</evidence>
<dbReference type="Gene3D" id="3.50.50.60">
    <property type="entry name" value="FAD/NAD(P)-binding domain"/>
    <property type="match status" value="1"/>
</dbReference>
<keyword evidence="3" id="KW-0285">Flavoprotein</keyword>
<dbReference type="EMBL" id="CP054929">
    <property type="protein sequence ID" value="QKW48223.1"/>
    <property type="molecule type" value="Genomic_DNA"/>
</dbReference>
<proteinExistence type="inferred from homology"/>
<evidence type="ECO:0000256" key="5">
    <source>
        <dbReference type="ARBA" id="ARBA00023002"/>
    </source>
</evidence>
<dbReference type="Proteomes" id="UP000509303">
    <property type="component" value="Chromosome"/>
</dbReference>
<evidence type="ECO:0000256" key="2">
    <source>
        <dbReference type="ARBA" id="ARBA00010790"/>
    </source>
</evidence>
<sequence>MLDIAVVGSGMSGSAVAAELERAGRDYVMLEAGVDRGRAHTAADPRSADLVDPARDPSFIPFLTRPGTVYGPLSGYRERLGGRSLYWRGICIRVEDQALADWPAEVRHALLGAAGTPGLYDEIEALLREWSDGAPLTRARTATEKEMTGELGRLGYPAVPTPRAVRDLGEGRWDAYSPIAALPASRFLTGHRVSAVRELPGGGFSLALQGGERPALVARRVVLCAGTLGNIALVDGLLHGTANGLAPRRYSIVDHTACGLLAVDPHGTHEAMDSSVHAGFHPSARSNLIVERRREGAGVLLDAWAMGEQPPEAASTVLAGDDMEITLEPAAEAVLSDVREQQRCLMGGLAAGLGLPVWREERYVSYEEAAARAADRPGTAVFYDAAIGELDHECTGLELGGEHVDTRGLLRSSPGVLLAGPCLFPRAGAANPSLTTLALARYVVQRMD</sequence>
<comment type="cofactor">
    <cofactor evidence="1">
        <name>FAD</name>
        <dbReference type="ChEBI" id="CHEBI:57692"/>
    </cofactor>
</comment>
<keyword evidence="4" id="KW-0274">FAD</keyword>
<dbReference type="PANTHER" id="PTHR42784">
    <property type="entry name" value="PYRANOSE 2-OXIDASE"/>
    <property type="match status" value="1"/>
</dbReference>
<protein>
    <submittedName>
        <fullName evidence="7">GMC family oxidoreductase</fullName>
    </submittedName>
</protein>
<dbReference type="InterPro" id="IPR036188">
    <property type="entry name" value="FAD/NAD-bd_sf"/>
</dbReference>
<evidence type="ECO:0000256" key="4">
    <source>
        <dbReference type="ARBA" id="ARBA00022827"/>
    </source>
</evidence>
<name>A0A7H8NHT7_9ACTN</name>
<dbReference type="GO" id="GO:0016491">
    <property type="term" value="F:oxidoreductase activity"/>
    <property type="evidence" value="ECO:0007669"/>
    <property type="project" value="UniProtKB-KW"/>
</dbReference>
<accession>A0A7H8NHT7</accession>
<dbReference type="PANTHER" id="PTHR42784:SF1">
    <property type="entry name" value="PYRANOSE 2-OXIDASE"/>
    <property type="match status" value="1"/>
</dbReference>
<evidence type="ECO:0000313" key="6">
    <source>
        <dbReference type="EMBL" id="QKW48223.1"/>
    </source>
</evidence>
<dbReference type="SUPFAM" id="SSF51905">
    <property type="entry name" value="FAD/NAD(P)-binding domain"/>
    <property type="match status" value="1"/>
</dbReference>
<dbReference type="Pfam" id="PF13450">
    <property type="entry name" value="NAD_binding_8"/>
    <property type="match status" value="1"/>
</dbReference>
<comment type="similarity">
    <text evidence="2">Belongs to the GMC oxidoreductase family.</text>
</comment>
<dbReference type="InterPro" id="IPR051473">
    <property type="entry name" value="P2Ox-like"/>
</dbReference>
<dbReference type="AlphaFoldDB" id="A0A7H8NHT7"/>
<dbReference type="EMBL" id="CP054929">
    <property type="protein sequence ID" value="QKW54107.1"/>
    <property type="molecule type" value="Genomic_DNA"/>
</dbReference>
<organism evidence="7 8">
    <name type="scientific">Streptomyces buecherae</name>
    <dbReference type="NCBI Taxonomy" id="2763006"/>
    <lineage>
        <taxon>Bacteria</taxon>
        <taxon>Bacillati</taxon>
        <taxon>Actinomycetota</taxon>
        <taxon>Actinomycetes</taxon>
        <taxon>Kitasatosporales</taxon>
        <taxon>Streptomycetaceae</taxon>
        <taxon>Streptomyces</taxon>
    </lineage>
</organism>
<evidence type="ECO:0000313" key="7">
    <source>
        <dbReference type="EMBL" id="QKW54107.1"/>
    </source>
</evidence>
<dbReference type="RefSeq" id="WP_176159920.1">
    <property type="nucleotide sequence ID" value="NZ_CP054929.1"/>
</dbReference>
<evidence type="ECO:0000256" key="3">
    <source>
        <dbReference type="ARBA" id="ARBA00022630"/>
    </source>
</evidence>
<gene>
    <name evidence="6" type="ORF">HUT08_00180</name>
    <name evidence="7" type="ORF">HUT08_36245</name>
</gene>
<reference evidence="7 8" key="1">
    <citation type="submission" date="2020-06" db="EMBL/GenBank/DDBJ databases">
        <title>Genome mining for natural products.</title>
        <authorList>
            <person name="Zhang B."/>
            <person name="Shi J."/>
            <person name="Ge H."/>
        </authorList>
    </citation>
    <scope>NUCLEOTIDE SEQUENCE [LARGE SCALE GENOMIC DNA]</scope>
    <source>
        <strain evidence="7 8">NA00687</strain>
    </source>
</reference>
<keyword evidence="8" id="KW-1185">Reference proteome</keyword>